<dbReference type="PANTHER" id="PTHR32308:SF0">
    <property type="entry name" value="HPCH_HPAI ALDOLASE_CITRATE LYASE DOMAIN-CONTAINING PROTEIN"/>
    <property type="match status" value="1"/>
</dbReference>
<dbReference type="InterPro" id="IPR005000">
    <property type="entry name" value="Aldolase/citrate-lyase_domain"/>
</dbReference>
<feature type="binding site" evidence="4">
    <location>
        <position position="118"/>
    </location>
    <ligand>
        <name>substrate</name>
    </ligand>
</feature>
<comment type="cofactor">
    <cofactor evidence="1">
        <name>Mg(2+)</name>
        <dbReference type="ChEBI" id="CHEBI:18420"/>
    </cofactor>
</comment>
<comment type="caution">
    <text evidence="7">The sequence shown here is derived from an EMBL/GenBank/DDBJ whole genome shotgun (WGS) entry which is preliminary data.</text>
</comment>
<evidence type="ECO:0000313" key="7">
    <source>
        <dbReference type="EMBL" id="GLP96326.1"/>
    </source>
</evidence>
<proteinExistence type="predicted"/>
<feature type="binding site" evidence="4">
    <location>
        <position position="64"/>
    </location>
    <ligand>
        <name>substrate</name>
    </ligand>
</feature>
<dbReference type="InterPro" id="IPR015813">
    <property type="entry name" value="Pyrv/PenolPyrv_kinase-like_dom"/>
</dbReference>
<evidence type="ECO:0000256" key="4">
    <source>
        <dbReference type="PIRSR" id="PIRSR015582-1"/>
    </source>
</evidence>
<feature type="binding site" evidence="5">
    <location>
        <position position="145"/>
    </location>
    <ligand>
        <name>Mg(2+)</name>
        <dbReference type="ChEBI" id="CHEBI:18420"/>
    </ligand>
</feature>
<organism evidence="7 8">
    <name type="scientific">Paraferrimonas sedimenticola</name>
    <dbReference type="NCBI Taxonomy" id="375674"/>
    <lineage>
        <taxon>Bacteria</taxon>
        <taxon>Pseudomonadati</taxon>
        <taxon>Pseudomonadota</taxon>
        <taxon>Gammaproteobacteria</taxon>
        <taxon>Alteromonadales</taxon>
        <taxon>Ferrimonadaceae</taxon>
        <taxon>Paraferrimonas</taxon>
    </lineage>
</organism>
<evidence type="ECO:0000256" key="5">
    <source>
        <dbReference type="PIRSR" id="PIRSR015582-2"/>
    </source>
</evidence>
<evidence type="ECO:0000313" key="8">
    <source>
        <dbReference type="Proteomes" id="UP001161422"/>
    </source>
</evidence>
<dbReference type="PANTHER" id="PTHR32308">
    <property type="entry name" value="LYASE BETA SUBUNIT, PUTATIVE (AFU_ORTHOLOGUE AFUA_4G13030)-RELATED"/>
    <property type="match status" value="1"/>
</dbReference>
<keyword evidence="7" id="KW-0456">Lyase</keyword>
<reference evidence="7" key="2">
    <citation type="submission" date="2023-01" db="EMBL/GenBank/DDBJ databases">
        <title>Draft genome sequence of Paraferrimonas sedimenticola strain NBRC 101628.</title>
        <authorList>
            <person name="Sun Q."/>
            <person name="Mori K."/>
        </authorList>
    </citation>
    <scope>NUCLEOTIDE SEQUENCE</scope>
    <source>
        <strain evidence="7">NBRC 101628</strain>
    </source>
</reference>
<keyword evidence="8" id="KW-1185">Reference proteome</keyword>
<feature type="binding site" evidence="5">
    <location>
        <position position="118"/>
    </location>
    <ligand>
        <name>Mg(2+)</name>
        <dbReference type="ChEBI" id="CHEBI:18420"/>
    </ligand>
</feature>
<dbReference type="GO" id="GO:0016829">
    <property type="term" value="F:lyase activity"/>
    <property type="evidence" value="ECO:0007669"/>
    <property type="project" value="UniProtKB-KW"/>
</dbReference>
<evidence type="ECO:0000259" key="6">
    <source>
        <dbReference type="Pfam" id="PF03328"/>
    </source>
</evidence>
<keyword evidence="2 5" id="KW-0479">Metal-binding</keyword>
<dbReference type="InterPro" id="IPR040442">
    <property type="entry name" value="Pyrv_kinase-like_dom_sf"/>
</dbReference>
<evidence type="ECO:0000256" key="2">
    <source>
        <dbReference type="ARBA" id="ARBA00022723"/>
    </source>
</evidence>
<protein>
    <submittedName>
        <fullName evidence="7">CoA ester lyase</fullName>
    </submittedName>
</protein>
<name>A0AA37VW23_9GAMM</name>
<dbReference type="RefSeq" id="WP_095505237.1">
    <property type="nucleotide sequence ID" value="NZ_BSNC01000004.1"/>
</dbReference>
<dbReference type="GO" id="GO:0006107">
    <property type="term" value="P:oxaloacetate metabolic process"/>
    <property type="evidence" value="ECO:0007669"/>
    <property type="project" value="TreeGrafter"/>
</dbReference>
<reference evidence="7" key="1">
    <citation type="journal article" date="2014" name="Int. J. Syst. Evol. Microbiol.">
        <title>Complete genome sequence of Corynebacterium casei LMG S-19264T (=DSM 44701T), isolated from a smear-ripened cheese.</title>
        <authorList>
            <consortium name="US DOE Joint Genome Institute (JGI-PGF)"/>
            <person name="Walter F."/>
            <person name="Albersmeier A."/>
            <person name="Kalinowski J."/>
            <person name="Ruckert C."/>
        </authorList>
    </citation>
    <scope>NUCLEOTIDE SEQUENCE</scope>
    <source>
        <strain evidence="7">NBRC 101628</strain>
    </source>
</reference>
<dbReference type="EMBL" id="BSNC01000004">
    <property type="protein sequence ID" value="GLP96326.1"/>
    <property type="molecule type" value="Genomic_DNA"/>
</dbReference>
<dbReference type="Gene3D" id="3.20.20.60">
    <property type="entry name" value="Phosphoenolpyruvate-binding domains"/>
    <property type="match status" value="1"/>
</dbReference>
<gene>
    <name evidence="7" type="ORF">GCM10007895_16320</name>
</gene>
<dbReference type="PIRSF" id="PIRSF015582">
    <property type="entry name" value="Cit_lyase_B"/>
    <property type="match status" value="1"/>
</dbReference>
<evidence type="ECO:0000256" key="1">
    <source>
        <dbReference type="ARBA" id="ARBA00001946"/>
    </source>
</evidence>
<dbReference type="SUPFAM" id="SSF51621">
    <property type="entry name" value="Phosphoenolpyruvate/pyruvate domain"/>
    <property type="match status" value="1"/>
</dbReference>
<dbReference type="AlphaFoldDB" id="A0AA37VW23"/>
<accession>A0AA37VW23</accession>
<dbReference type="GO" id="GO:0000287">
    <property type="term" value="F:magnesium ion binding"/>
    <property type="evidence" value="ECO:0007669"/>
    <property type="project" value="TreeGrafter"/>
</dbReference>
<sequence length="275" mass="29062">MSPLIRSLLFVPANRPERYAKALAAGADLVCIDLEDAVPAAEKPDARIALQDFLAENQAKVCVRINPMSTPDAEADLAALKANPPAVVMLAKCEGPQELAKAHQWLQSESTQWLPLVETIEGLKLSPTLSQAGLPIAALMFGGADFSVELGCEFAYEPLLFARSELVMAAAAQGLSVIDVPYIQVSDEAGLIDETHKVKALGFTGKSAIHPKQIVPIHNAYQPTPAQIEQAQAVIAAAEQSQGGAVMLNGRMLDKPVIAQSERILALAAAAANAN</sequence>
<dbReference type="Proteomes" id="UP001161422">
    <property type="component" value="Unassembled WGS sequence"/>
</dbReference>
<keyword evidence="3 5" id="KW-0460">Magnesium</keyword>
<dbReference type="InterPro" id="IPR011206">
    <property type="entry name" value="Citrate_lyase_beta/mcl1/mcl2"/>
</dbReference>
<feature type="domain" description="HpcH/HpaI aldolase/citrate lyase" evidence="6">
    <location>
        <begin position="6"/>
        <end position="211"/>
    </location>
</feature>
<evidence type="ECO:0000256" key="3">
    <source>
        <dbReference type="ARBA" id="ARBA00022842"/>
    </source>
</evidence>
<dbReference type="Pfam" id="PF03328">
    <property type="entry name" value="HpcH_HpaI"/>
    <property type="match status" value="1"/>
</dbReference>